<dbReference type="Proteomes" id="UP001085076">
    <property type="component" value="Miscellaneous, Linkage group lg03"/>
</dbReference>
<keyword evidence="1" id="KW-0812">Transmembrane</keyword>
<reference evidence="2" key="2">
    <citation type="journal article" date="2022" name="Hortic Res">
        <title>The genome of Dioscorea zingiberensis sheds light on the biosynthesis, origin and evolution of the medicinally important diosgenin saponins.</title>
        <authorList>
            <person name="Li Y."/>
            <person name="Tan C."/>
            <person name="Li Z."/>
            <person name="Guo J."/>
            <person name="Li S."/>
            <person name="Chen X."/>
            <person name="Wang C."/>
            <person name="Dai X."/>
            <person name="Yang H."/>
            <person name="Song W."/>
            <person name="Hou L."/>
            <person name="Xu J."/>
            <person name="Tong Z."/>
            <person name="Xu A."/>
            <person name="Yuan X."/>
            <person name="Wang W."/>
            <person name="Yang Q."/>
            <person name="Chen L."/>
            <person name="Sun Z."/>
            <person name="Wang K."/>
            <person name="Pan B."/>
            <person name="Chen J."/>
            <person name="Bao Y."/>
            <person name="Liu F."/>
            <person name="Qi X."/>
            <person name="Gang D.R."/>
            <person name="Wen J."/>
            <person name="Li J."/>
        </authorList>
    </citation>
    <scope>NUCLEOTIDE SEQUENCE</scope>
    <source>
        <strain evidence="2">Dzin_1.0</strain>
    </source>
</reference>
<evidence type="ECO:0000313" key="2">
    <source>
        <dbReference type="EMBL" id="KAJ0978077.1"/>
    </source>
</evidence>
<name>A0A9D5HJ75_9LILI</name>
<dbReference type="AlphaFoldDB" id="A0A9D5HJ75"/>
<accession>A0A9D5HJ75</accession>
<keyword evidence="1" id="KW-0472">Membrane</keyword>
<gene>
    <name evidence="2" type="ORF">J5N97_013551</name>
</gene>
<organism evidence="2 3">
    <name type="scientific">Dioscorea zingiberensis</name>
    <dbReference type="NCBI Taxonomy" id="325984"/>
    <lineage>
        <taxon>Eukaryota</taxon>
        <taxon>Viridiplantae</taxon>
        <taxon>Streptophyta</taxon>
        <taxon>Embryophyta</taxon>
        <taxon>Tracheophyta</taxon>
        <taxon>Spermatophyta</taxon>
        <taxon>Magnoliopsida</taxon>
        <taxon>Liliopsida</taxon>
        <taxon>Dioscoreales</taxon>
        <taxon>Dioscoreaceae</taxon>
        <taxon>Dioscorea</taxon>
    </lineage>
</organism>
<dbReference type="EMBL" id="JAGGNH010000003">
    <property type="protein sequence ID" value="KAJ0978077.1"/>
    <property type="molecule type" value="Genomic_DNA"/>
</dbReference>
<comment type="caution">
    <text evidence="2">The sequence shown here is derived from an EMBL/GenBank/DDBJ whole genome shotgun (WGS) entry which is preliminary data.</text>
</comment>
<keyword evidence="3" id="KW-1185">Reference proteome</keyword>
<feature type="transmembrane region" description="Helical" evidence="1">
    <location>
        <begin position="170"/>
        <end position="192"/>
    </location>
</feature>
<proteinExistence type="predicted"/>
<protein>
    <submittedName>
        <fullName evidence="2">Uncharacterized protein</fullName>
    </submittedName>
</protein>
<keyword evidence="1" id="KW-1133">Transmembrane helix</keyword>
<sequence>MYVPPHLGRQSSSPLVGDRYSLTGRNERRSWRVSLRCLPLLHKALSRPNEGTEVALGMPLIGRTDVVRRRGCKPARRRLNGGGRALARASRAWVVLGSVPASWPLDARWGGGPLISHWSLRPGIAAESHKEEERRFGVTPVLCPVVVATRVVGVIGDLVRSSPNIKKEDLLAGALQPVIGLLSFLVYTFLFLDAMFCLS</sequence>
<evidence type="ECO:0000256" key="1">
    <source>
        <dbReference type="SAM" id="Phobius"/>
    </source>
</evidence>
<reference evidence="2" key="1">
    <citation type="submission" date="2021-03" db="EMBL/GenBank/DDBJ databases">
        <authorList>
            <person name="Li Z."/>
            <person name="Yang C."/>
        </authorList>
    </citation>
    <scope>NUCLEOTIDE SEQUENCE</scope>
    <source>
        <strain evidence="2">Dzin_1.0</strain>
        <tissue evidence="2">Leaf</tissue>
    </source>
</reference>
<evidence type="ECO:0000313" key="3">
    <source>
        <dbReference type="Proteomes" id="UP001085076"/>
    </source>
</evidence>